<dbReference type="AlphaFoldDB" id="A0A7G1KMF7"/>
<accession>A0A7G1KMF7</accession>
<dbReference type="EMBL" id="AP023396">
    <property type="protein sequence ID" value="BCK56358.1"/>
    <property type="molecule type" value="Genomic_DNA"/>
</dbReference>
<feature type="transmembrane region" description="Helical" evidence="8">
    <location>
        <begin position="456"/>
        <end position="475"/>
    </location>
</feature>
<dbReference type="GO" id="GO:0016020">
    <property type="term" value="C:membrane"/>
    <property type="evidence" value="ECO:0007669"/>
    <property type="project" value="UniProtKB-SubCell"/>
</dbReference>
<keyword evidence="5 8" id="KW-1133">Transmembrane helix</keyword>
<protein>
    <recommendedName>
        <fullName evidence="11">Alpha-(1-&gt;6)-mannopyranosyltransferase</fullName>
    </recommendedName>
</protein>
<evidence type="ECO:0000313" key="9">
    <source>
        <dbReference type="EMBL" id="BCK56358.1"/>
    </source>
</evidence>
<dbReference type="GO" id="GO:0016757">
    <property type="term" value="F:glycosyltransferase activity"/>
    <property type="evidence" value="ECO:0007669"/>
    <property type="project" value="UniProtKB-KW"/>
</dbReference>
<proteinExistence type="inferred from homology"/>
<keyword evidence="3" id="KW-0808">Transferase</keyword>
<feature type="transmembrane region" description="Helical" evidence="8">
    <location>
        <begin position="148"/>
        <end position="166"/>
    </location>
</feature>
<comment type="similarity">
    <text evidence="7">Belongs to the MptA/B family.</text>
</comment>
<evidence type="ECO:0000256" key="6">
    <source>
        <dbReference type="ARBA" id="ARBA00023136"/>
    </source>
</evidence>
<feature type="transmembrane region" description="Helical" evidence="8">
    <location>
        <begin position="269"/>
        <end position="290"/>
    </location>
</feature>
<gene>
    <name evidence="9" type="ORF">NWFMUON74_41300</name>
</gene>
<feature type="transmembrane region" description="Helical" evidence="8">
    <location>
        <begin position="382"/>
        <end position="403"/>
    </location>
</feature>
<keyword evidence="2" id="KW-0328">Glycosyltransferase</keyword>
<feature type="transmembrane region" description="Helical" evidence="8">
    <location>
        <begin position="517"/>
        <end position="535"/>
    </location>
</feature>
<name>A0A7G1KMF7_9NOCA</name>
<feature type="transmembrane region" description="Helical" evidence="8">
    <location>
        <begin position="109"/>
        <end position="127"/>
    </location>
</feature>
<feature type="transmembrane region" description="Helical" evidence="8">
    <location>
        <begin position="235"/>
        <end position="257"/>
    </location>
</feature>
<keyword evidence="10" id="KW-1185">Reference proteome</keyword>
<evidence type="ECO:0008006" key="11">
    <source>
        <dbReference type="Google" id="ProtNLM"/>
    </source>
</evidence>
<comment type="subcellular location">
    <subcellularLocation>
        <location evidence="1">Membrane</location>
        <topology evidence="1">Multi-pass membrane protein</topology>
    </subcellularLocation>
</comment>
<dbReference type="Proteomes" id="UP000516173">
    <property type="component" value="Chromosome"/>
</dbReference>
<evidence type="ECO:0000256" key="8">
    <source>
        <dbReference type="SAM" id="Phobius"/>
    </source>
</evidence>
<evidence type="ECO:0000256" key="4">
    <source>
        <dbReference type="ARBA" id="ARBA00022692"/>
    </source>
</evidence>
<dbReference type="KEGG" id="nwl:NWFMUON74_41300"/>
<dbReference type="InterPro" id="IPR049829">
    <property type="entry name" value="MptA/B-like"/>
</dbReference>
<reference evidence="9 10" key="1">
    <citation type="submission" date="2020-08" db="EMBL/GenBank/DDBJ databases">
        <title>Genome Sequencing of Nocardia wallacei strain FMUON74 and assembly.</title>
        <authorList>
            <person name="Toyokawa M."/>
            <person name="Uesaka K."/>
        </authorList>
    </citation>
    <scope>NUCLEOTIDE SEQUENCE [LARGE SCALE GENOMIC DNA]</scope>
    <source>
        <strain evidence="9 10">FMUON74</strain>
    </source>
</reference>
<evidence type="ECO:0000313" key="10">
    <source>
        <dbReference type="Proteomes" id="UP000516173"/>
    </source>
</evidence>
<keyword evidence="6 8" id="KW-0472">Membrane</keyword>
<feature type="transmembrane region" description="Helical" evidence="8">
    <location>
        <begin position="342"/>
        <end position="370"/>
    </location>
</feature>
<feature type="transmembrane region" description="Helical" evidence="8">
    <location>
        <begin position="67"/>
        <end position="89"/>
    </location>
</feature>
<dbReference type="NCBIfam" id="NF038066">
    <property type="entry name" value="MptB"/>
    <property type="match status" value="1"/>
</dbReference>
<sequence length="590" mass="62633">MTGTVRELGSWSVAVLEGARRRTIDVGRRALGLDVPADHTIAVLHTTETEVPGLDPRETVQFKRIRLLGATGSVLMAISALGVAAQPVVQNPVSGVRVVGVFARWQTSSLALCMIGTVLVVMAWLLLGRFAVGGVGGAPVHRLSRSQLDRTLLLWIIPMSVAPPLFSNDVYSYLAQSEIAARGLDPYEVGPATGLGLHNVLTYNVPNIWRDTPAPYGPLFLWMGRGIAELTGDNIILGVWAHRLLALAGVALIVWALPRLSRRCGVAPVSALWLGAANPLVLFHLVGGVHNDALMLGLMLAGMEFCLRAISGERWVGSPTDPPPTNGADLIGTPFDRRAWSLLIFGAVVITLSSSVKFTSIIALGFVGMALARRWGRGIRPLLTSALVLAVVVVVTTLFVSWASGLGFGWTHTLNTASAVRSWMSLPTAVGIITGFGGVLLGLGDHTTALLSITRPIAGAVAAFLTLRMLIATWTGRLQPVGAMGVSLAAIVLLFPVVQPWYLLWAIVPLAAWATTPAFRVPAVVFSAVVSVMLMPRGADFGVFQIIEAAVAVVIVGVGFIVFTRNLLPWRNRPGVSARSQRPAAYGVSS</sequence>
<evidence type="ECO:0000256" key="5">
    <source>
        <dbReference type="ARBA" id="ARBA00022989"/>
    </source>
</evidence>
<evidence type="ECO:0000256" key="1">
    <source>
        <dbReference type="ARBA" id="ARBA00004141"/>
    </source>
</evidence>
<dbReference type="Pfam" id="PF26314">
    <property type="entry name" value="MptA_B_family"/>
    <property type="match status" value="1"/>
</dbReference>
<feature type="transmembrane region" description="Helical" evidence="8">
    <location>
        <begin position="423"/>
        <end position="444"/>
    </location>
</feature>
<keyword evidence="4 8" id="KW-0812">Transmembrane</keyword>
<feature type="transmembrane region" description="Helical" evidence="8">
    <location>
        <begin position="481"/>
        <end position="505"/>
    </location>
</feature>
<evidence type="ECO:0000256" key="2">
    <source>
        <dbReference type="ARBA" id="ARBA00022676"/>
    </source>
</evidence>
<organism evidence="9 10">
    <name type="scientific">Nocardia wallacei</name>
    <dbReference type="NCBI Taxonomy" id="480035"/>
    <lineage>
        <taxon>Bacteria</taxon>
        <taxon>Bacillati</taxon>
        <taxon>Actinomycetota</taxon>
        <taxon>Actinomycetes</taxon>
        <taxon>Mycobacteriales</taxon>
        <taxon>Nocardiaceae</taxon>
        <taxon>Nocardia</taxon>
    </lineage>
</organism>
<evidence type="ECO:0000256" key="3">
    <source>
        <dbReference type="ARBA" id="ARBA00022679"/>
    </source>
</evidence>
<evidence type="ECO:0000256" key="7">
    <source>
        <dbReference type="ARBA" id="ARBA00043987"/>
    </source>
</evidence>
<feature type="transmembrane region" description="Helical" evidence="8">
    <location>
        <begin position="541"/>
        <end position="563"/>
    </location>
</feature>